<accession>A0A6M3MF05</accession>
<sequence length="111" mass="12861">MDIKNTVTSFPLSQQVALWAILRMKDSSEKNFSFSSSDFAKVFRPYVKSYLSTDSEEYGKSIGATLSGLLRNEILIRLTGDRDKLWTLSDNVKSNFEEFKKGLFEVKIYWR</sequence>
<evidence type="ECO:0000313" key="1">
    <source>
        <dbReference type="EMBL" id="QJB03332.1"/>
    </source>
</evidence>
<reference evidence="1" key="1">
    <citation type="submission" date="2020-03" db="EMBL/GenBank/DDBJ databases">
        <title>The deep terrestrial virosphere.</title>
        <authorList>
            <person name="Holmfeldt K."/>
            <person name="Nilsson E."/>
            <person name="Simone D."/>
            <person name="Lopez-Fernandez M."/>
            <person name="Wu X."/>
            <person name="de Brujin I."/>
            <person name="Lundin D."/>
            <person name="Andersson A."/>
            <person name="Bertilsson S."/>
            <person name="Dopson M."/>
        </authorList>
    </citation>
    <scope>NUCLEOTIDE SEQUENCE</scope>
    <source>
        <strain evidence="1">MM171B00786</strain>
    </source>
</reference>
<organism evidence="1">
    <name type="scientific">viral metagenome</name>
    <dbReference type="NCBI Taxonomy" id="1070528"/>
    <lineage>
        <taxon>unclassified sequences</taxon>
        <taxon>metagenomes</taxon>
        <taxon>organismal metagenomes</taxon>
    </lineage>
</organism>
<protein>
    <submittedName>
        <fullName evidence="1">Uncharacterized protein</fullName>
    </submittedName>
</protein>
<name>A0A6M3MF05_9ZZZZ</name>
<proteinExistence type="predicted"/>
<dbReference type="EMBL" id="MT143839">
    <property type="protein sequence ID" value="QJB03332.1"/>
    <property type="molecule type" value="Genomic_DNA"/>
</dbReference>
<gene>
    <name evidence="1" type="ORF">MM171B00786_0017</name>
</gene>
<dbReference type="AlphaFoldDB" id="A0A6M3MF05"/>